<dbReference type="CDD" id="cd09604">
    <property type="entry name" value="M1_APN_like"/>
    <property type="match status" value="1"/>
</dbReference>
<proteinExistence type="predicted"/>
<name>A0A381VQ10_9ZZZZ</name>
<feature type="domain" description="Peptidase M1 membrane alanine aminopeptidase" evidence="1">
    <location>
        <begin position="377"/>
        <end position="567"/>
    </location>
</feature>
<evidence type="ECO:0000313" key="2">
    <source>
        <dbReference type="EMBL" id="SVA42426.1"/>
    </source>
</evidence>
<dbReference type="Pfam" id="PF01433">
    <property type="entry name" value="Peptidase_M1"/>
    <property type="match status" value="1"/>
</dbReference>
<gene>
    <name evidence="2" type="ORF">METZ01_LOCUS95280</name>
</gene>
<accession>A0A381VQ10</accession>
<dbReference type="EMBL" id="UINC01009461">
    <property type="protein sequence ID" value="SVA42426.1"/>
    <property type="molecule type" value="Genomic_DNA"/>
</dbReference>
<dbReference type="InterPro" id="IPR027268">
    <property type="entry name" value="Peptidase_M4/M1_CTD_sf"/>
</dbReference>
<reference evidence="2" key="1">
    <citation type="submission" date="2018-05" db="EMBL/GenBank/DDBJ databases">
        <authorList>
            <person name="Lanie J.A."/>
            <person name="Ng W.-L."/>
            <person name="Kazmierczak K.M."/>
            <person name="Andrzejewski T.M."/>
            <person name="Davidsen T.M."/>
            <person name="Wayne K.J."/>
            <person name="Tettelin H."/>
            <person name="Glass J.I."/>
            <person name="Rusch D."/>
            <person name="Podicherti R."/>
            <person name="Tsui H.-C.T."/>
            <person name="Winkler M.E."/>
        </authorList>
    </citation>
    <scope>NUCLEOTIDE SEQUENCE</scope>
</reference>
<dbReference type="GO" id="GO:0008237">
    <property type="term" value="F:metallopeptidase activity"/>
    <property type="evidence" value="ECO:0007669"/>
    <property type="project" value="InterPro"/>
</dbReference>
<organism evidence="2">
    <name type="scientific">marine metagenome</name>
    <dbReference type="NCBI Taxonomy" id="408172"/>
    <lineage>
        <taxon>unclassified sequences</taxon>
        <taxon>metagenomes</taxon>
        <taxon>ecological metagenomes</taxon>
    </lineage>
</organism>
<dbReference type="AlphaFoldDB" id="A0A381VQ10"/>
<dbReference type="SUPFAM" id="SSF55486">
    <property type="entry name" value="Metalloproteases ('zincins'), catalytic domain"/>
    <property type="match status" value="1"/>
</dbReference>
<dbReference type="Gene3D" id="1.10.390.10">
    <property type="entry name" value="Neutral Protease Domain 2"/>
    <property type="match status" value="1"/>
</dbReference>
<sequence>MFRKSFIVLFSLSLVYPQINVDKFKQLNEDITTPNTYRTAAGYPGHDYWQQEADYVMDLTIDDENQILYGDETITFHNNSPDQLSYLWVQLDQNVRALDSDSYKIQSSGDFGAQRGREKVMVGESIPLNTLKNFYRDFDGGFKIEHVKDGLNRDLPYIINKTMMRIDLPIPLRAGQSYKFKIKWWYNINDHIRDGGRSGYEYFEEDDNYIYTIAQFFPRMCMYNDIYGWQNKQFLGRGEFTLIFGDYDVKITVPADHILGATGVLQNSQQILTKDQIARLEESKTSDEPVKIVTNSEALENEKTQSEETKIWHFKAENVRDYAFATSRKYIWDAIGVDVGGNTVMAMSYYPNEAEPLWGQYSTKSVAHTVEVYSKHTFDYPYPVAISAHIDRMGMEYPMICFNGYRPEEDGTYSERTKKGLIGVIIHEVGHFWFPMIVNSDERQWTWMDEGLNSFMDDIAGREWDTELFHPSKNTEYIVSYMKGDKSNIMPIMTNSESIYQFGANAYGKPTLALNILRDTIMGRELFDYAFKEYSKTWMFKHPTPTDFFRIMENASAVDLDWFWRGWFFSNDHVDLSIESVDWYQLEMDPEAKKSYDKESDNKDQYYSAMLDEEDIESTVTDRDPATRDFYDNYDKDQITKRDKKEYRDFVDDLSDKERDLVNENDHFYSVKFSDNDGIIMPIILEFEYEDGEKEVVRIPVEIWRFNRGEVTKIFKTEKPIKNMTLDPFFEIADVERNNNHWPEKVQPTRFETFKTSGWGGDKNLMQRVLDDAPSPDTSE</sequence>
<evidence type="ECO:0000259" key="1">
    <source>
        <dbReference type="Pfam" id="PF01433"/>
    </source>
</evidence>
<dbReference type="GO" id="GO:0008270">
    <property type="term" value="F:zinc ion binding"/>
    <property type="evidence" value="ECO:0007669"/>
    <property type="project" value="InterPro"/>
</dbReference>
<protein>
    <recommendedName>
        <fullName evidence="1">Peptidase M1 membrane alanine aminopeptidase domain-containing protein</fullName>
    </recommendedName>
</protein>
<dbReference type="InterPro" id="IPR014782">
    <property type="entry name" value="Peptidase_M1_dom"/>
</dbReference>